<dbReference type="PANTHER" id="PTHR23157:SF25">
    <property type="entry name" value="GRIP AND COILED-COIL DOMAIN-CONTAINING PROTEIN 1"/>
    <property type="match status" value="1"/>
</dbReference>
<name>A0A7S4MXS5_9STRA</name>
<proteinExistence type="predicted"/>
<feature type="compositionally biased region" description="Polar residues" evidence="7">
    <location>
        <begin position="337"/>
        <end position="347"/>
    </location>
</feature>
<dbReference type="GO" id="GO:0005794">
    <property type="term" value="C:Golgi apparatus"/>
    <property type="evidence" value="ECO:0007669"/>
    <property type="project" value="TreeGrafter"/>
</dbReference>
<feature type="domain" description="GRIP" evidence="8">
    <location>
        <begin position="1035"/>
        <end position="1085"/>
    </location>
</feature>
<dbReference type="Pfam" id="PF01465">
    <property type="entry name" value="GRIP"/>
    <property type="match status" value="1"/>
</dbReference>
<feature type="coiled-coil region" evidence="6">
    <location>
        <begin position="928"/>
        <end position="990"/>
    </location>
</feature>
<dbReference type="Gene3D" id="1.10.220.60">
    <property type="entry name" value="GRIP domain"/>
    <property type="match status" value="1"/>
</dbReference>
<feature type="region of interest" description="Disordered" evidence="7">
    <location>
        <begin position="104"/>
        <end position="262"/>
    </location>
</feature>
<dbReference type="EMBL" id="HBKQ01032202">
    <property type="protein sequence ID" value="CAE2252347.1"/>
    <property type="molecule type" value="Transcribed_RNA"/>
</dbReference>
<keyword evidence="4 6" id="KW-0175">Coiled coil</keyword>
<evidence type="ECO:0000256" key="5">
    <source>
        <dbReference type="ARBA" id="ARBA00023136"/>
    </source>
</evidence>
<evidence type="ECO:0000256" key="7">
    <source>
        <dbReference type="SAM" id="MobiDB-lite"/>
    </source>
</evidence>
<protein>
    <recommendedName>
        <fullName evidence="8">GRIP domain-containing protein</fullName>
    </recommendedName>
</protein>
<feature type="region of interest" description="Disordered" evidence="7">
    <location>
        <begin position="647"/>
        <end position="705"/>
    </location>
</feature>
<evidence type="ECO:0000313" key="9">
    <source>
        <dbReference type="EMBL" id="CAE2252347.1"/>
    </source>
</evidence>
<accession>A0A7S4MXS5</accession>
<dbReference type="InterPro" id="IPR000237">
    <property type="entry name" value="GRIP_dom"/>
</dbReference>
<evidence type="ECO:0000256" key="2">
    <source>
        <dbReference type="ARBA" id="ARBA00004496"/>
    </source>
</evidence>
<evidence type="ECO:0000256" key="4">
    <source>
        <dbReference type="ARBA" id="ARBA00023054"/>
    </source>
</evidence>
<dbReference type="PROSITE" id="PS50913">
    <property type="entry name" value="GRIP"/>
    <property type="match status" value="1"/>
</dbReference>
<feature type="compositionally biased region" description="Polar residues" evidence="7">
    <location>
        <begin position="191"/>
        <end position="214"/>
    </location>
</feature>
<gene>
    <name evidence="9" type="ORF">OAUR00152_LOCUS21981</name>
</gene>
<sequence>MTPPPKPVGECGANTVQSMIASTAKVLDASTPALSPFRIAPACDVADSSMEQEVQHLDEISADLREEVDAAAGAMGDDVFLTVGGGLGGVTELNDPGAVVAGDNRRSIQDGVSEPCSVSVEEGSAVSEEDSELDGMYDETEDEAEEGDEIEDEAEEGDDRGVEGKGEYYDSSEGPVKCTAQSPNEAKGMDTPNTLQLEDSGDGQSNPGDGQSASEDGALETKPGIEMDRSLVGKAEQEPDAELNPETTISSSTGDTTESGVTGLSAMAPTAAANFGSFFAGSGFGGGFWGAASGGASEAHPTTKDADAAVVPPSSSPPLGQARLEIDRESAKKDQGNDQINENTEVASSKKPQEDQQMDTQYVIEKFMDQMSRLQEEHDSELRAREIQHQNQLEALREEITNQKGQEKHKVVASHDKCLAQMRKLEEGYEQKLRIKDEEMSEVMRKNEGMGLKMDAMKRELEGTKTMVDSHDEKTRQLVADHVMSVQIIESKLSAAQDDVVAKSKEIRDLKDALAQAQTGAGSVEEAYSTLKARVKVVATELKERRIECRTLSASVTDLTEAKSSLETQVTNLQSQLSQHDLSHTEKDEEIIRLNATVKELRSEIQGMQKTVKQRSAVGDKALSAYKKKAQTSLAAANARVASANQAREEAELEASAARTSAEDGQERARQAEDEKNAAVTEAKGKAEELKRELERQTSECSKAKESLDIAMSQLSAAESEIRESGVARANLIEEIAKLGHELKAEREKNVELVHELREKKDKCQQLGDEMEALREDLQRSAAAAFMERQRQDASTTDVAGLSMNGESAEKRAEKGRGDNSDAEATIIILQQELHGANEAIKELKDALRGVLLQKQDTGATAGINNFISVPVTDNRVAKPSMLAPAGSFDSEGTAEDAFNVNFSAADMPSKASSRDDTGNDTTPLYFALEKQAELKTARDEINRLANLLGDAESEKMEAYEAMDEMRKNMEEAEARLRRFEKLGAAAANRNAAAQAHMTSDHLVRGSSGGFGSYHLGGSRALGSSSDNGTSAATRADGETNLEYLKNVMLRYLNAKTLGERKGLIPVLSAVLELTVDEQEQALRSVEDSAGLQGVSATFFESFIK</sequence>
<keyword evidence="3" id="KW-0963">Cytoplasm</keyword>
<feature type="coiled-coil region" evidence="6">
    <location>
        <begin position="364"/>
        <end position="406"/>
    </location>
</feature>
<organism evidence="9">
    <name type="scientific">Odontella aurita</name>
    <dbReference type="NCBI Taxonomy" id="265563"/>
    <lineage>
        <taxon>Eukaryota</taxon>
        <taxon>Sar</taxon>
        <taxon>Stramenopiles</taxon>
        <taxon>Ochrophyta</taxon>
        <taxon>Bacillariophyta</taxon>
        <taxon>Mediophyceae</taxon>
        <taxon>Biddulphiophycidae</taxon>
        <taxon>Eupodiscales</taxon>
        <taxon>Odontellaceae</taxon>
        <taxon>Odontella</taxon>
    </lineage>
</organism>
<dbReference type="PANTHER" id="PTHR23157">
    <property type="entry name" value="GRIP AND COILED-COIL DOMAIN-CONTAINING PROTEIN 1"/>
    <property type="match status" value="1"/>
</dbReference>
<feature type="region of interest" description="Disordered" evidence="7">
    <location>
        <begin position="788"/>
        <end position="820"/>
    </location>
</feature>
<evidence type="ECO:0000256" key="3">
    <source>
        <dbReference type="ARBA" id="ARBA00022490"/>
    </source>
</evidence>
<dbReference type="Gene3D" id="1.10.287.1490">
    <property type="match status" value="1"/>
</dbReference>
<feature type="compositionally biased region" description="Basic and acidic residues" evidence="7">
    <location>
        <begin position="159"/>
        <end position="168"/>
    </location>
</feature>
<feature type="compositionally biased region" description="Basic and acidic residues" evidence="7">
    <location>
        <begin position="223"/>
        <end position="237"/>
    </location>
</feature>
<dbReference type="AlphaFoldDB" id="A0A7S4MXS5"/>
<evidence type="ECO:0000256" key="1">
    <source>
        <dbReference type="ARBA" id="ARBA00004184"/>
    </source>
</evidence>
<evidence type="ECO:0000256" key="6">
    <source>
        <dbReference type="SAM" id="Coils"/>
    </source>
</evidence>
<keyword evidence="5" id="KW-0472">Membrane</keyword>
<comment type="subcellular location">
    <subcellularLocation>
        <location evidence="2">Cytoplasm</location>
    </subcellularLocation>
    <subcellularLocation>
        <location evidence="1">Endomembrane system</location>
        <topology evidence="1">Peripheral membrane protein</topology>
    </subcellularLocation>
</comment>
<feature type="compositionally biased region" description="Low complexity" evidence="7">
    <location>
        <begin position="117"/>
        <end position="126"/>
    </location>
</feature>
<feature type="compositionally biased region" description="Polar residues" evidence="7">
    <location>
        <begin position="245"/>
        <end position="262"/>
    </location>
</feature>
<feature type="compositionally biased region" description="Basic and acidic residues" evidence="7">
    <location>
        <begin position="324"/>
        <end position="336"/>
    </location>
</feature>
<feature type="compositionally biased region" description="Acidic residues" evidence="7">
    <location>
        <begin position="127"/>
        <end position="158"/>
    </location>
</feature>
<feature type="compositionally biased region" description="Basic and acidic residues" evidence="7">
    <location>
        <begin position="808"/>
        <end position="820"/>
    </location>
</feature>
<dbReference type="InterPro" id="IPR051952">
    <property type="entry name" value="Golgi-autophagy_related"/>
</dbReference>
<evidence type="ECO:0000259" key="8">
    <source>
        <dbReference type="PROSITE" id="PS50913"/>
    </source>
</evidence>
<dbReference type="SMART" id="SM00755">
    <property type="entry name" value="Grip"/>
    <property type="match status" value="1"/>
</dbReference>
<feature type="region of interest" description="Disordered" evidence="7">
    <location>
        <begin position="293"/>
        <end position="357"/>
    </location>
</feature>
<reference evidence="9" key="1">
    <citation type="submission" date="2021-01" db="EMBL/GenBank/DDBJ databases">
        <authorList>
            <person name="Corre E."/>
            <person name="Pelletier E."/>
            <person name="Niang G."/>
            <person name="Scheremetjew M."/>
            <person name="Finn R."/>
            <person name="Kale V."/>
            <person name="Holt S."/>
            <person name="Cochrane G."/>
            <person name="Meng A."/>
            <person name="Brown T."/>
            <person name="Cohen L."/>
        </authorList>
    </citation>
    <scope>NUCLEOTIDE SEQUENCE</scope>
    <source>
        <strain evidence="9">Isolate 1302-5</strain>
    </source>
</reference>
<feature type="compositionally biased region" description="Basic and acidic residues" evidence="7">
    <location>
        <begin position="661"/>
        <end position="705"/>
    </location>
</feature>